<dbReference type="Proteomes" id="UP000003973">
    <property type="component" value="Unassembled WGS sequence"/>
</dbReference>
<name>C3X3A1_9BURK</name>
<reference evidence="2" key="1">
    <citation type="submission" date="2011-10" db="EMBL/GenBank/DDBJ databases">
        <title>The Genome Sequence of Oxalobacter formigenes HOxBLS.</title>
        <authorList>
            <consortium name="The Broad Institute Genome Sequencing Platform"/>
            <person name="Earl A."/>
            <person name="Ward D."/>
            <person name="Feldgarden M."/>
            <person name="Gevers D."/>
            <person name="Allison M.J."/>
            <person name="Humphrey S."/>
            <person name="Young S.K."/>
            <person name="Zeng Q."/>
            <person name="Gargeya S."/>
            <person name="Fitzgerald M."/>
            <person name="Haas B."/>
            <person name="Abouelleil A."/>
            <person name="Alvarado L."/>
            <person name="Arachchi H.M."/>
            <person name="Berlin A."/>
            <person name="Brown A."/>
            <person name="Chapman S.B."/>
            <person name="Chen Z."/>
            <person name="Dunbar C."/>
            <person name="Freedman E."/>
            <person name="Gearin G."/>
            <person name="Goldberg J."/>
            <person name="Griggs A."/>
            <person name="Gujja S."/>
            <person name="Heiman D."/>
            <person name="Howarth C."/>
            <person name="Larson L."/>
            <person name="Lui A."/>
            <person name="MacDonald P.J.P."/>
            <person name="Montmayeur A."/>
            <person name="Murphy C."/>
            <person name="Neiman D."/>
            <person name="Pearson M."/>
            <person name="Priest M."/>
            <person name="Roberts A."/>
            <person name="Saif S."/>
            <person name="Shea T."/>
            <person name="Shenoy N."/>
            <person name="Sisk P."/>
            <person name="Stolte C."/>
            <person name="Sykes S."/>
            <person name="Wortman J."/>
            <person name="Nusbaum C."/>
            <person name="Birren B."/>
        </authorList>
    </citation>
    <scope>NUCLEOTIDE SEQUENCE [LARGE SCALE GENOMIC DNA]</scope>
    <source>
        <strain evidence="2">HOxBLS</strain>
    </source>
</reference>
<feature type="region of interest" description="Disordered" evidence="1">
    <location>
        <begin position="214"/>
        <end position="234"/>
    </location>
</feature>
<keyword evidence="3" id="KW-1185">Reference proteome</keyword>
<proteinExistence type="predicted"/>
<accession>C3X3A1</accession>
<evidence type="ECO:0008006" key="4">
    <source>
        <dbReference type="Google" id="ProtNLM"/>
    </source>
</evidence>
<organism evidence="2 3">
    <name type="scientific">Oxalobacter paraformigenes</name>
    <dbReference type="NCBI Taxonomy" id="556268"/>
    <lineage>
        <taxon>Bacteria</taxon>
        <taxon>Pseudomonadati</taxon>
        <taxon>Pseudomonadota</taxon>
        <taxon>Betaproteobacteria</taxon>
        <taxon>Burkholderiales</taxon>
        <taxon>Oxalobacteraceae</taxon>
        <taxon>Oxalobacter</taxon>
    </lineage>
</organism>
<evidence type="ECO:0000256" key="1">
    <source>
        <dbReference type="SAM" id="MobiDB-lite"/>
    </source>
</evidence>
<dbReference type="Pfam" id="PF07083">
    <property type="entry name" value="DUF1351"/>
    <property type="match status" value="1"/>
</dbReference>
<evidence type="ECO:0000313" key="2">
    <source>
        <dbReference type="EMBL" id="EEO27687.1"/>
    </source>
</evidence>
<gene>
    <name evidence="2" type="ORF">OFAG_00840</name>
</gene>
<evidence type="ECO:0000313" key="3">
    <source>
        <dbReference type="Proteomes" id="UP000003973"/>
    </source>
</evidence>
<dbReference type="InterPro" id="IPR009785">
    <property type="entry name" value="Prophage_Lj928_Orf309"/>
</dbReference>
<dbReference type="HOGENOM" id="CLU_062796_0_0_4"/>
<dbReference type="RefSeq" id="WP_005876855.1">
    <property type="nucleotide sequence ID" value="NZ_CABMNL010000001.1"/>
</dbReference>
<comment type="caution">
    <text evidence="2">The sequence shown here is derived from an EMBL/GenBank/DDBJ whole genome shotgun (WGS) entry which is preliminary data.</text>
</comment>
<sequence>MELVIKTDLDSFPKLIEFNYPELKGVLENSLMKYQGLVYGEDEIKNAKADRAALNKLKAAIDAERKRMKAVCLAPFEDFERKTKELIAMVDKPVLEIDAQIKKFDETKRAYRKVQLSNFYLGIAQDIVDMVPFDRIYQDKWTNSSVSPKAIEAVITNTVNQIRKELETIKGFGGEMALQCMDVYLKTLNLSDALNEKTRLEELKAKVEKKTVPEQRPEGLMQCHSPSKGEPGYREPVQNAEKYTLEFRVVATADQLSALKAFLKDNHIHYERV</sequence>
<dbReference type="EMBL" id="ACDP02000023">
    <property type="protein sequence ID" value="EEO27687.1"/>
    <property type="molecule type" value="Genomic_DNA"/>
</dbReference>
<dbReference type="AlphaFoldDB" id="C3X3A1"/>
<protein>
    <recommendedName>
        <fullName evidence="4">DUF1351 domain-containing protein</fullName>
    </recommendedName>
</protein>
<dbReference type="eggNOG" id="ENOG503029C">
    <property type="taxonomic scope" value="Bacteria"/>
</dbReference>